<dbReference type="PROSITE" id="PS52038">
    <property type="entry name" value="TOPO_IB_2"/>
    <property type="match status" value="1"/>
</dbReference>
<accession>A0A839EBF3</accession>
<dbReference type="Pfam" id="PF21338">
    <property type="entry name" value="Top1B_N_bact"/>
    <property type="match status" value="1"/>
</dbReference>
<comment type="catalytic activity">
    <reaction evidence="1">
        <text>ATP-independent breakage of single-stranded DNA, followed by passage and rejoining.</text>
        <dbReference type="EC" id="5.6.2.1"/>
    </reaction>
</comment>
<dbReference type="InterPro" id="IPR035447">
    <property type="entry name" value="DNA_topo_I_N_sf"/>
</dbReference>
<evidence type="ECO:0000259" key="8">
    <source>
        <dbReference type="Pfam" id="PF21338"/>
    </source>
</evidence>
<name>A0A839EBF3_9MICO</name>
<dbReference type="EC" id="5.6.2.1" evidence="3"/>
<dbReference type="GO" id="GO:0003917">
    <property type="term" value="F:DNA topoisomerase type I (single strand cut, ATP-independent) activity"/>
    <property type="evidence" value="ECO:0007669"/>
    <property type="project" value="UniProtKB-EC"/>
</dbReference>
<protein>
    <recommendedName>
        <fullName evidence="3">DNA topoisomerase</fullName>
        <ecNumber evidence="3">5.6.2.1</ecNumber>
    </recommendedName>
</protein>
<dbReference type="PRINTS" id="PR00416">
    <property type="entry name" value="EUTPISMRASEI"/>
</dbReference>
<dbReference type="RefSeq" id="WP_182490558.1">
    <property type="nucleotide sequence ID" value="NZ_BAAAOV010000005.1"/>
</dbReference>
<proteinExistence type="inferred from homology"/>
<dbReference type="Gene3D" id="3.90.15.10">
    <property type="entry name" value="Topoisomerase I, Chain A, domain 3"/>
    <property type="match status" value="1"/>
</dbReference>
<dbReference type="Gene3D" id="3.30.66.10">
    <property type="entry name" value="DNA topoisomerase I domain"/>
    <property type="match status" value="1"/>
</dbReference>
<evidence type="ECO:0000313" key="9">
    <source>
        <dbReference type="EMBL" id="MBA8847772.1"/>
    </source>
</evidence>
<dbReference type="InterPro" id="IPR001631">
    <property type="entry name" value="TopoI"/>
</dbReference>
<keyword evidence="6 9" id="KW-0413">Isomerase</keyword>
<evidence type="ECO:0000313" key="10">
    <source>
        <dbReference type="Proteomes" id="UP000585905"/>
    </source>
</evidence>
<feature type="domain" description="DNA topoisomerase IB N-terminal" evidence="8">
    <location>
        <begin position="21"/>
        <end position="69"/>
    </location>
</feature>
<gene>
    <name evidence="9" type="ORF">FHX53_001357</name>
</gene>
<dbReference type="InterPro" id="IPR011010">
    <property type="entry name" value="DNA_brk_join_enz"/>
</dbReference>
<dbReference type="InterPro" id="IPR014711">
    <property type="entry name" value="TopoI_cat_a-hlx-sub_euk"/>
</dbReference>
<dbReference type="SUPFAM" id="SSF55869">
    <property type="entry name" value="DNA topoisomerase I domain"/>
    <property type="match status" value="1"/>
</dbReference>
<evidence type="ECO:0000259" key="7">
    <source>
        <dbReference type="Pfam" id="PF01028"/>
    </source>
</evidence>
<sequence length="324" mass="35668">MRLRRSSPDGPGIRRLRHGRGFRYVDARGRSVTDGDVRARIASLAIPPAWSEVWICADERGHVQAMGLDADGRRQYRYHEEWTRRAGVKKFARVRELAAATGGMRARVTRDLRGEEPQARALAIAARIIDALGVRVGEERYALERGTIGALTLAWEHVAVSGSRIAFDFPAKSGVRWEAEHEDDDLAAALVLARSARGPNGERSERVTEWIDDGGVHRVHSAALSEYLRTATSCTITPKDLRTLRGSRLAAEHLARCGPSATKKEQERAIREAIAVVADALRNTPAVARASYIDPLVLEKYRRGTTAVLSRGRVSDAALAELLS</sequence>
<feature type="domain" description="DNA topoisomerase I catalytic core eukaryotic-type" evidence="7">
    <location>
        <begin position="87"/>
        <end position="290"/>
    </location>
</feature>
<evidence type="ECO:0000256" key="1">
    <source>
        <dbReference type="ARBA" id="ARBA00000213"/>
    </source>
</evidence>
<dbReference type="SUPFAM" id="SSF56349">
    <property type="entry name" value="DNA breaking-rejoining enzymes"/>
    <property type="match status" value="1"/>
</dbReference>
<organism evidence="9 10">
    <name type="scientific">Microcella alkalica</name>
    <dbReference type="NCBI Taxonomy" id="355930"/>
    <lineage>
        <taxon>Bacteria</taxon>
        <taxon>Bacillati</taxon>
        <taxon>Actinomycetota</taxon>
        <taxon>Actinomycetes</taxon>
        <taxon>Micrococcales</taxon>
        <taxon>Microbacteriaceae</taxon>
        <taxon>Microcella</taxon>
    </lineage>
</organism>
<comment type="caution">
    <text evidence="9">The sequence shown here is derived from an EMBL/GenBank/DDBJ whole genome shotgun (WGS) entry which is preliminary data.</text>
</comment>
<dbReference type="GO" id="GO:0006265">
    <property type="term" value="P:DNA topological change"/>
    <property type="evidence" value="ECO:0007669"/>
    <property type="project" value="InterPro"/>
</dbReference>
<dbReference type="GO" id="GO:0003677">
    <property type="term" value="F:DNA binding"/>
    <property type="evidence" value="ECO:0007669"/>
    <property type="project" value="UniProtKB-KW"/>
</dbReference>
<comment type="similarity">
    <text evidence="2">Belongs to the type IB topoisomerase family.</text>
</comment>
<keyword evidence="10" id="KW-1185">Reference proteome</keyword>
<dbReference type="Gene3D" id="1.10.132.120">
    <property type="match status" value="1"/>
</dbReference>
<keyword evidence="5" id="KW-0238">DNA-binding</keyword>
<evidence type="ECO:0000256" key="2">
    <source>
        <dbReference type="ARBA" id="ARBA00006645"/>
    </source>
</evidence>
<dbReference type="InterPro" id="IPR013500">
    <property type="entry name" value="TopoI_cat_euk"/>
</dbReference>
<evidence type="ECO:0000256" key="4">
    <source>
        <dbReference type="ARBA" id="ARBA00023029"/>
    </source>
</evidence>
<evidence type="ECO:0000256" key="5">
    <source>
        <dbReference type="ARBA" id="ARBA00023125"/>
    </source>
</evidence>
<keyword evidence="4" id="KW-0799">Topoisomerase</keyword>
<dbReference type="Proteomes" id="UP000585905">
    <property type="component" value="Unassembled WGS sequence"/>
</dbReference>
<evidence type="ECO:0000256" key="3">
    <source>
        <dbReference type="ARBA" id="ARBA00012891"/>
    </source>
</evidence>
<dbReference type="InterPro" id="IPR049331">
    <property type="entry name" value="Top1B_N_bact"/>
</dbReference>
<evidence type="ECO:0000256" key="6">
    <source>
        <dbReference type="ARBA" id="ARBA00023235"/>
    </source>
</evidence>
<dbReference type="Pfam" id="PF01028">
    <property type="entry name" value="Topoisom_I"/>
    <property type="match status" value="1"/>
</dbReference>
<reference evidence="9 10" key="1">
    <citation type="submission" date="2020-07" db="EMBL/GenBank/DDBJ databases">
        <title>Sequencing the genomes of 1000 actinobacteria strains.</title>
        <authorList>
            <person name="Klenk H.-P."/>
        </authorList>
    </citation>
    <scope>NUCLEOTIDE SEQUENCE [LARGE SCALE GENOMIC DNA]</scope>
    <source>
        <strain evidence="9 10">DSM 19663</strain>
    </source>
</reference>
<dbReference type="EMBL" id="JACGWX010000002">
    <property type="protein sequence ID" value="MBA8847772.1"/>
    <property type="molecule type" value="Genomic_DNA"/>
</dbReference>
<dbReference type="AlphaFoldDB" id="A0A839EBF3"/>